<feature type="domain" description="DUF11" evidence="3">
    <location>
        <begin position="341"/>
        <end position="459"/>
    </location>
</feature>
<dbReference type="RefSeq" id="WP_235051236.1">
    <property type="nucleotide sequence ID" value="NZ_JAKFHA010000003.1"/>
</dbReference>
<organism evidence="4 5">
    <name type="scientific">Yinghuangia soli</name>
    <dbReference type="NCBI Taxonomy" id="2908204"/>
    <lineage>
        <taxon>Bacteria</taxon>
        <taxon>Bacillati</taxon>
        <taxon>Actinomycetota</taxon>
        <taxon>Actinomycetes</taxon>
        <taxon>Kitasatosporales</taxon>
        <taxon>Streptomycetaceae</taxon>
        <taxon>Yinghuangia</taxon>
    </lineage>
</organism>
<evidence type="ECO:0000256" key="1">
    <source>
        <dbReference type="SAM" id="MobiDB-lite"/>
    </source>
</evidence>
<reference evidence="4" key="1">
    <citation type="submission" date="2022-01" db="EMBL/GenBank/DDBJ databases">
        <title>Genome-Based Taxonomic Classification of the Phylum Actinobacteria.</title>
        <authorList>
            <person name="Gao Y."/>
        </authorList>
    </citation>
    <scope>NUCLEOTIDE SEQUENCE</scope>
    <source>
        <strain evidence="4">KLBMP 8922</strain>
    </source>
</reference>
<keyword evidence="2" id="KW-0812">Transmembrane</keyword>
<sequence>MPIAYPEPFAQAFRTQAPGAIALYGNTLLSCPSADPDCIVARTGQGPDVNNNFWNMAVVNADPDSKGQVYSSSSSNVRFLSGDSVLWAGLYWGAVATAGTGGQPPASSGRVMKLKPPGSADYVQVTADGGGHDPAFGVYQAHAVVTDLVKSAGPGVYWGGNVAAGTGEDRFAGWSLVVVYGDEALPMRDLTVFHGIEPVAAREQVNLTVSGFVTPPFGPVNAEIGVVAYEGEKGWGGDRMQLDGQDLADAVTPADNFFNSQNSVRGAMYTDRTPPDLNLFGFDVKTVSAPGILGNNARSARVDLLSSGDAFAPGVITTTFDLYAPKFARETKTVENLSGHDPAKTGDTLRYTVTHRNDGMDASVKTIVTDAVPPGTAYVAGSLRMVDGPAPGPRTDQAGDDTGEYDAATRTVRMRVGSGADAADGGRLAPGETAAFTFDVTVGADAPADGITNFARIDYTAETLNLPVEQDGKPVVTPYAPDPTPPPPTPTPEPSPEPTPTHTTAPPTPGPSPTTTFTPLPKPKPGGSLAGTGPVLSAFGLLIAGTLLVVVGAVMRSRRQRG</sequence>
<keyword evidence="5" id="KW-1185">Reference proteome</keyword>
<gene>
    <name evidence="4" type="ORF">LZ495_07635</name>
</gene>
<comment type="caution">
    <text evidence="4">The sequence shown here is derived from an EMBL/GenBank/DDBJ whole genome shotgun (WGS) entry which is preliminary data.</text>
</comment>
<feature type="compositionally biased region" description="Pro residues" evidence="1">
    <location>
        <begin position="480"/>
        <end position="499"/>
    </location>
</feature>
<evidence type="ECO:0000256" key="2">
    <source>
        <dbReference type="SAM" id="Phobius"/>
    </source>
</evidence>
<keyword evidence="2" id="KW-1133">Transmembrane helix</keyword>
<name>A0AA41U133_9ACTN</name>
<dbReference type="AlphaFoldDB" id="A0AA41U133"/>
<evidence type="ECO:0000259" key="3">
    <source>
        <dbReference type="Pfam" id="PF01345"/>
    </source>
</evidence>
<keyword evidence="2" id="KW-0472">Membrane</keyword>
<evidence type="ECO:0000313" key="5">
    <source>
        <dbReference type="Proteomes" id="UP001165378"/>
    </source>
</evidence>
<dbReference type="NCBIfam" id="TIGR01451">
    <property type="entry name" value="B_ant_repeat"/>
    <property type="match status" value="1"/>
</dbReference>
<proteinExistence type="predicted"/>
<dbReference type="InterPro" id="IPR001434">
    <property type="entry name" value="OmcB-like_DUF11"/>
</dbReference>
<dbReference type="EMBL" id="JAKFHA010000003">
    <property type="protein sequence ID" value="MCF2527087.1"/>
    <property type="molecule type" value="Genomic_DNA"/>
</dbReference>
<feature type="transmembrane region" description="Helical" evidence="2">
    <location>
        <begin position="535"/>
        <end position="555"/>
    </location>
</feature>
<protein>
    <submittedName>
        <fullName evidence="4">DUF11 domain-containing protein</fullName>
    </submittedName>
</protein>
<dbReference type="Pfam" id="PF01345">
    <property type="entry name" value="DUF11"/>
    <property type="match status" value="1"/>
</dbReference>
<accession>A0AA41U133</accession>
<dbReference type="InterPro" id="IPR047589">
    <property type="entry name" value="DUF11_rpt"/>
</dbReference>
<dbReference type="Gene3D" id="2.60.40.740">
    <property type="match status" value="1"/>
</dbReference>
<dbReference type="Proteomes" id="UP001165378">
    <property type="component" value="Unassembled WGS sequence"/>
</dbReference>
<feature type="region of interest" description="Disordered" evidence="1">
    <location>
        <begin position="468"/>
        <end position="529"/>
    </location>
</feature>
<evidence type="ECO:0000313" key="4">
    <source>
        <dbReference type="EMBL" id="MCF2527087.1"/>
    </source>
</evidence>